<protein>
    <submittedName>
        <fullName evidence="1">Uncharacterized protein</fullName>
    </submittedName>
</protein>
<reference evidence="1" key="1">
    <citation type="submission" date="2020-05" db="EMBL/GenBank/DDBJ databases">
        <title>Large-scale comparative analyses of tick genomes elucidate their genetic diversity and vector capacities.</title>
        <authorList>
            <person name="Jia N."/>
            <person name="Wang J."/>
            <person name="Shi W."/>
            <person name="Du L."/>
            <person name="Sun Y."/>
            <person name="Zhan W."/>
            <person name="Jiang J."/>
            <person name="Wang Q."/>
            <person name="Zhang B."/>
            <person name="Ji P."/>
            <person name="Sakyi L.B."/>
            <person name="Cui X."/>
            <person name="Yuan T."/>
            <person name="Jiang B."/>
            <person name="Yang W."/>
            <person name="Lam T.T.-Y."/>
            <person name="Chang Q."/>
            <person name="Ding S."/>
            <person name="Wang X."/>
            <person name="Zhu J."/>
            <person name="Ruan X."/>
            <person name="Zhao L."/>
            <person name="Wei J."/>
            <person name="Que T."/>
            <person name="Du C."/>
            <person name="Cheng J."/>
            <person name="Dai P."/>
            <person name="Han X."/>
            <person name="Huang E."/>
            <person name="Gao Y."/>
            <person name="Liu J."/>
            <person name="Shao H."/>
            <person name="Ye R."/>
            <person name="Li L."/>
            <person name="Wei W."/>
            <person name="Wang X."/>
            <person name="Wang C."/>
            <person name="Yang T."/>
            <person name="Huo Q."/>
            <person name="Li W."/>
            <person name="Guo W."/>
            <person name="Chen H."/>
            <person name="Zhou L."/>
            <person name="Ni X."/>
            <person name="Tian J."/>
            <person name="Zhou Y."/>
            <person name="Sheng Y."/>
            <person name="Liu T."/>
            <person name="Pan Y."/>
            <person name="Xia L."/>
            <person name="Li J."/>
            <person name="Zhao F."/>
            <person name="Cao W."/>
        </authorList>
    </citation>
    <scope>NUCLEOTIDE SEQUENCE</scope>
    <source>
        <strain evidence="1">Dsil-2018</strain>
    </source>
</reference>
<accession>A0ACB8DJZ1</accession>
<name>A0ACB8DJZ1_DERSI</name>
<keyword evidence="2" id="KW-1185">Reference proteome</keyword>
<dbReference type="EMBL" id="CM023480">
    <property type="protein sequence ID" value="KAH7971060.1"/>
    <property type="molecule type" value="Genomic_DNA"/>
</dbReference>
<evidence type="ECO:0000313" key="1">
    <source>
        <dbReference type="EMBL" id="KAH7971060.1"/>
    </source>
</evidence>
<organism evidence="1 2">
    <name type="scientific">Dermacentor silvarum</name>
    <name type="common">Tick</name>
    <dbReference type="NCBI Taxonomy" id="543639"/>
    <lineage>
        <taxon>Eukaryota</taxon>
        <taxon>Metazoa</taxon>
        <taxon>Ecdysozoa</taxon>
        <taxon>Arthropoda</taxon>
        <taxon>Chelicerata</taxon>
        <taxon>Arachnida</taxon>
        <taxon>Acari</taxon>
        <taxon>Parasitiformes</taxon>
        <taxon>Ixodida</taxon>
        <taxon>Ixodoidea</taxon>
        <taxon>Ixodidae</taxon>
        <taxon>Rhipicephalinae</taxon>
        <taxon>Dermacentor</taxon>
    </lineage>
</organism>
<dbReference type="Proteomes" id="UP000821865">
    <property type="component" value="Chromosome 11"/>
</dbReference>
<evidence type="ECO:0000313" key="2">
    <source>
        <dbReference type="Proteomes" id="UP000821865"/>
    </source>
</evidence>
<proteinExistence type="predicted"/>
<sequence>MSTRRSRIQIKPNLGRKSDGPAASGPRKPAPPAPASAPPPPSTTLGAGDSAAVTETIVASSAPAPHEPSAADQPDVASVPDQPATVPAEEPATPTAAPAEPPCAAVAVAESPADPPEPPPPAEPAVTKSPPKRPAPVVTTSAPPEKVARPSEVTEPSTPQPPAPTPSTPSEPRTRKVEKQVRRRSRRVSARKPPADRSAMTMQDLIYYNPPGNPMPEKSSKTLSKEKVVSETRSVADAEEQEAVDDVAEQEEDETAEVGPRVRLGPNGEITLDEESLVIRRQVAQPTTRAVVYETGGETNYASFRKNVKGRCTWTPAQTARFYRALSVCGTDFTLMATFFPKRTRQELKNKFKREERRNRELVDRTINDPTQFDPEGLEEETDEPDEPEPVPKRGRGRKRKAPPTDDVGVQEEVVEEEVVHEEIIIQDEPEPAKTVDETTGHATGATESAVRVPGSAAGGSAPPLRLQAGQLVFYASRTQEQVVHVFVVAPPQGGASSELAARLSSPPLQRVATAPPSAAS</sequence>
<comment type="caution">
    <text evidence="1">The sequence shown here is derived from an EMBL/GenBank/DDBJ whole genome shotgun (WGS) entry which is preliminary data.</text>
</comment>
<gene>
    <name evidence="1" type="ORF">HPB49_018469</name>
</gene>